<comment type="cofactor">
    <cofactor evidence="1">
        <name>Cu cation</name>
        <dbReference type="ChEBI" id="CHEBI:23378"/>
    </cofactor>
</comment>
<comment type="subcellular location">
    <subcellularLocation>
        <location evidence="2">Cell membrane</location>
        <topology evidence="2">Single-pass membrane protein</topology>
    </subcellularLocation>
</comment>
<dbReference type="InterPro" id="IPR045087">
    <property type="entry name" value="Cu-oxidase_fam"/>
</dbReference>
<keyword evidence="7 19" id="KW-0812">Transmembrane</keyword>
<evidence type="ECO:0000259" key="21">
    <source>
        <dbReference type="Pfam" id="PF00394"/>
    </source>
</evidence>
<keyword evidence="25" id="KW-1185">Reference proteome</keyword>
<evidence type="ECO:0000256" key="6">
    <source>
        <dbReference type="ARBA" id="ARBA00022496"/>
    </source>
</evidence>
<feature type="domain" description="Plastocyanin-like" evidence="22">
    <location>
        <begin position="360"/>
        <end position="497"/>
    </location>
</feature>
<evidence type="ECO:0008006" key="26">
    <source>
        <dbReference type="Google" id="ProtNLM"/>
    </source>
</evidence>
<dbReference type="Pfam" id="PF00394">
    <property type="entry name" value="Cu-oxidase"/>
    <property type="match status" value="1"/>
</dbReference>
<evidence type="ECO:0000256" key="7">
    <source>
        <dbReference type="ARBA" id="ARBA00022692"/>
    </source>
</evidence>
<evidence type="ECO:0000313" key="25">
    <source>
        <dbReference type="Proteomes" id="UP000769157"/>
    </source>
</evidence>
<dbReference type="CDD" id="cd13899">
    <property type="entry name" value="CuRO_3_Fet3p"/>
    <property type="match status" value="1"/>
</dbReference>
<dbReference type="GO" id="GO:0010106">
    <property type="term" value="P:cellular response to iron ion starvation"/>
    <property type="evidence" value="ECO:0007669"/>
    <property type="project" value="TreeGrafter"/>
</dbReference>
<comment type="similarity">
    <text evidence="3">Belongs to the multicopper oxidase family.</text>
</comment>
<evidence type="ECO:0000256" key="9">
    <source>
        <dbReference type="ARBA" id="ARBA00022729"/>
    </source>
</evidence>
<evidence type="ECO:0000256" key="10">
    <source>
        <dbReference type="ARBA" id="ARBA00022737"/>
    </source>
</evidence>
<feature type="domain" description="Plastocyanin-like" evidence="21">
    <location>
        <begin position="150"/>
        <end position="296"/>
    </location>
</feature>
<dbReference type="InterPro" id="IPR001117">
    <property type="entry name" value="Cu-oxidase_2nd"/>
</dbReference>
<sequence length="636" mass="71491">MRLSLVSSAFFAAAALAETHVFNWTTGWVNANPDGTYERPVISCNGEFPWPDIRVNKGDRVELYLTNGFTDANTTLHFHGLFQEHSTQMDGPPLLTQCPIAPGDTMLYNFTVPDQVGSFWYHSHTSGQYMDGMRGTFVIEDPDPPYEWDEEVVISLTEWYHDDVNTLTSSFLNVYNPTGAEPIPQNLLMNNTRNNTWHVKPDTTYLVRLINIGGFVSQYLYMEDHTFTIIAVDGVYVEKNETDEIYITVAQRYDVLIHTKNDTSRNYAFMQKFDETMLDTTPDDLVLNATNYIVYNDSADLPDEYTIDNYDTAYFDDFYLVPLDKKEAYDSYDYQVTLDVVMDNLGNGVNYAFFSGVSYVAPVVPALATVMSAGENATDATVYGTNTHSIVLQKDEIVEIVLNNQDTGKHPFHLHGHVFQVIERGPDYSDEASPISYNESAPYDVPEYPMQRDVLYVQPQSYFVIRFKADNPGVWFFHCHIEWHLIQGLAMVFIEDPLGIQANETLTDNWKQVCENVNMSYVGNAAGNDKDFFDLTGQNVQEKALPAGFTARGIVALVFSAVSGVVGIIVIGWYGMSDIPNLEKRVLAGLNPDERAAFLAEDDNDEAEDEPEATEDTEEGESAKLAAKEGTTQVSN</sequence>
<dbReference type="PROSITE" id="PS00080">
    <property type="entry name" value="MULTICOPPER_OXIDASE2"/>
    <property type="match status" value="1"/>
</dbReference>
<evidence type="ECO:0000256" key="3">
    <source>
        <dbReference type="ARBA" id="ARBA00010609"/>
    </source>
</evidence>
<dbReference type="CDD" id="cd13851">
    <property type="entry name" value="CuRO_1_Fet3p"/>
    <property type="match status" value="1"/>
</dbReference>
<dbReference type="InterPro" id="IPR044130">
    <property type="entry name" value="CuRO_2_Fet3-like"/>
</dbReference>
<dbReference type="InterPro" id="IPR011706">
    <property type="entry name" value="Cu-oxidase_C"/>
</dbReference>
<dbReference type="EMBL" id="JAEUBE010000143">
    <property type="protein sequence ID" value="KAH3669045.1"/>
    <property type="molecule type" value="Genomic_DNA"/>
</dbReference>
<feature type="transmembrane region" description="Helical" evidence="19">
    <location>
        <begin position="553"/>
        <end position="575"/>
    </location>
</feature>
<protein>
    <recommendedName>
        <fullName evidence="26">Iron transport multicopper oxidase FET3</fullName>
    </recommendedName>
</protein>
<dbReference type="GeneID" id="70233608"/>
<dbReference type="PROSITE" id="PS00079">
    <property type="entry name" value="MULTICOPPER_OXIDASE1"/>
    <property type="match status" value="2"/>
</dbReference>
<keyword evidence="12" id="KW-0560">Oxidoreductase</keyword>
<dbReference type="GO" id="GO:0004322">
    <property type="term" value="F:ferroxidase activity"/>
    <property type="evidence" value="ECO:0007669"/>
    <property type="project" value="TreeGrafter"/>
</dbReference>
<keyword evidence="14" id="KW-0186">Copper</keyword>
<keyword evidence="10" id="KW-0677">Repeat</keyword>
<reference evidence="24" key="1">
    <citation type="journal article" date="2021" name="Open Biol.">
        <title>Shared evolutionary footprints suggest mitochondrial oxidative damage underlies multiple complex I losses in fungi.</title>
        <authorList>
            <person name="Schikora-Tamarit M.A."/>
            <person name="Marcet-Houben M."/>
            <person name="Nosek J."/>
            <person name="Gabaldon T."/>
        </authorList>
    </citation>
    <scope>NUCLEOTIDE SEQUENCE</scope>
    <source>
        <strain evidence="24">CBS6075</strain>
    </source>
</reference>
<evidence type="ECO:0000256" key="16">
    <source>
        <dbReference type="ARBA" id="ARBA00023136"/>
    </source>
</evidence>
<dbReference type="InterPro" id="IPR008972">
    <property type="entry name" value="Cupredoxin"/>
</dbReference>
<evidence type="ECO:0000256" key="8">
    <source>
        <dbReference type="ARBA" id="ARBA00022723"/>
    </source>
</evidence>
<keyword evidence="15" id="KW-0406">Ion transport</keyword>
<keyword evidence="9 20" id="KW-0732">Signal</keyword>
<dbReference type="Pfam" id="PF07732">
    <property type="entry name" value="Cu-oxidase_3"/>
    <property type="match status" value="1"/>
</dbReference>
<dbReference type="InterPro" id="IPR011707">
    <property type="entry name" value="Cu-oxidase-like_N"/>
</dbReference>
<feature type="signal peptide" evidence="20">
    <location>
        <begin position="1"/>
        <end position="17"/>
    </location>
</feature>
<evidence type="ECO:0000256" key="2">
    <source>
        <dbReference type="ARBA" id="ARBA00004162"/>
    </source>
</evidence>
<evidence type="ECO:0000256" key="15">
    <source>
        <dbReference type="ARBA" id="ARBA00023065"/>
    </source>
</evidence>
<organism evidence="24 25">
    <name type="scientific">Ogataea philodendri</name>
    <dbReference type="NCBI Taxonomy" id="1378263"/>
    <lineage>
        <taxon>Eukaryota</taxon>
        <taxon>Fungi</taxon>
        <taxon>Dikarya</taxon>
        <taxon>Ascomycota</taxon>
        <taxon>Saccharomycotina</taxon>
        <taxon>Pichiomycetes</taxon>
        <taxon>Pichiales</taxon>
        <taxon>Pichiaceae</taxon>
        <taxon>Ogataea</taxon>
    </lineage>
</organism>
<evidence type="ECO:0000256" key="13">
    <source>
        <dbReference type="ARBA" id="ARBA00023004"/>
    </source>
</evidence>
<evidence type="ECO:0000256" key="11">
    <source>
        <dbReference type="ARBA" id="ARBA00022989"/>
    </source>
</evidence>
<dbReference type="InterPro" id="IPR033138">
    <property type="entry name" value="Cu_oxidase_CS"/>
</dbReference>
<keyword evidence="17" id="KW-0325">Glycoprotein</keyword>
<dbReference type="PANTHER" id="PTHR11709:SF361">
    <property type="entry name" value="IRON TRANSPORT MULTICOPPER OXIDASE FET3"/>
    <property type="match status" value="1"/>
</dbReference>
<dbReference type="Gene3D" id="2.60.40.420">
    <property type="entry name" value="Cupredoxins - blue copper proteins"/>
    <property type="match status" value="3"/>
</dbReference>
<evidence type="ECO:0000256" key="1">
    <source>
        <dbReference type="ARBA" id="ARBA00001935"/>
    </source>
</evidence>
<gene>
    <name evidence="24" type="ORF">OGAPHI_001641</name>
</gene>
<reference evidence="24" key="2">
    <citation type="submission" date="2021-01" db="EMBL/GenBank/DDBJ databases">
        <authorList>
            <person name="Schikora-Tamarit M.A."/>
        </authorList>
    </citation>
    <scope>NUCLEOTIDE SEQUENCE</scope>
    <source>
        <strain evidence="24">CBS6075</strain>
    </source>
</reference>
<dbReference type="FunFam" id="2.60.40.420:FF:000025">
    <property type="entry name" value="FET5p Multicopper oxidase"/>
    <property type="match status" value="1"/>
</dbReference>
<dbReference type="FunFam" id="2.60.40.420:FF:000022">
    <property type="entry name" value="FET5p Multicopper oxidase"/>
    <property type="match status" value="1"/>
</dbReference>
<dbReference type="InterPro" id="IPR002355">
    <property type="entry name" value="Cu_oxidase_Cu_BS"/>
</dbReference>
<evidence type="ECO:0000313" key="24">
    <source>
        <dbReference type="EMBL" id="KAH3669045.1"/>
    </source>
</evidence>
<dbReference type="Pfam" id="PF07731">
    <property type="entry name" value="Cu-oxidase_2"/>
    <property type="match status" value="1"/>
</dbReference>
<feature type="region of interest" description="Disordered" evidence="18">
    <location>
        <begin position="597"/>
        <end position="636"/>
    </location>
</feature>
<keyword evidence="16 19" id="KW-0472">Membrane</keyword>
<dbReference type="Proteomes" id="UP000769157">
    <property type="component" value="Unassembled WGS sequence"/>
</dbReference>
<evidence type="ECO:0000256" key="19">
    <source>
        <dbReference type="SAM" id="Phobius"/>
    </source>
</evidence>
<dbReference type="FunFam" id="2.60.40.420:FF:000024">
    <property type="entry name" value="FET5p Multicopper oxidase"/>
    <property type="match status" value="1"/>
</dbReference>
<keyword evidence="5" id="KW-1003">Cell membrane</keyword>
<dbReference type="PANTHER" id="PTHR11709">
    <property type="entry name" value="MULTI-COPPER OXIDASE"/>
    <property type="match status" value="1"/>
</dbReference>
<evidence type="ECO:0000256" key="5">
    <source>
        <dbReference type="ARBA" id="ARBA00022475"/>
    </source>
</evidence>
<evidence type="ECO:0000256" key="14">
    <source>
        <dbReference type="ARBA" id="ARBA00023008"/>
    </source>
</evidence>
<dbReference type="OrthoDB" id="2121828at2759"/>
<keyword evidence="6" id="KW-0410">Iron transport</keyword>
<dbReference type="GO" id="GO:0005507">
    <property type="term" value="F:copper ion binding"/>
    <property type="evidence" value="ECO:0007669"/>
    <property type="project" value="InterPro"/>
</dbReference>
<dbReference type="GO" id="GO:0033215">
    <property type="term" value="P:reductive iron assimilation"/>
    <property type="evidence" value="ECO:0007669"/>
    <property type="project" value="TreeGrafter"/>
</dbReference>
<evidence type="ECO:0000256" key="20">
    <source>
        <dbReference type="SAM" id="SignalP"/>
    </source>
</evidence>
<dbReference type="SUPFAM" id="SSF49503">
    <property type="entry name" value="Cupredoxins"/>
    <property type="match status" value="3"/>
</dbReference>
<keyword evidence="8" id="KW-0479">Metal-binding</keyword>
<accession>A0A9P8PCA8</accession>
<evidence type="ECO:0000256" key="12">
    <source>
        <dbReference type="ARBA" id="ARBA00023002"/>
    </source>
</evidence>
<feature type="domain" description="Plastocyanin-like" evidence="23">
    <location>
        <begin position="27"/>
        <end position="142"/>
    </location>
</feature>
<feature type="compositionally biased region" description="Acidic residues" evidence="18">
    <location>
        <begin position="600"/>
        <end position="620"/>
    </location>
</feature>
<dbReference type="CDD" id="cd13877">
    <property type="entry name" value="CuRO_2_Fet3p_like"/>
    <property type="match status" value="1"/>
</dbReference>
<keyword evidence="4" id="KW-0813">Transport</keyword>
<dbReference type="RefSeq" id="XP_046063428.1">
    <property type="nucleotide sequence ID" value="XM_046202424.1"/>
</dbReference>
<name>A0A9P8PCA8_9ASCO</name>
<dbReference type="AlphaFoldDB" id="A0A9P8PCA8"/>
<comment type="caution">
    <text evidence="24">The sequence shown here is derived from an EMBL/GenBank/DDBJ whole genome shotgun (WGS) entry which is preliminary data.</text>
</comment>
<keyword evidence="13" id="KW-0408">Iron</keyword>
<evidence type="ECO:0000259" key="22">
    <source>
        <dbReference type="Pfam" id="PF07731"/>
    </source>
</evidence>
<evidence type="ECO:0000256" key="4">
    <source>
        <dbReference type="ARBA" id="ARBA00022448"/>
    </source>
</evidence>
<feature type="chain" id="PRO_5040467105" description="Iron transport multicopper oxidase FET3" evidence="20">
    <location>
        <begin position="18"/>
        <end position="636"/>
    </location>
</feature>
<evidence type="ECO:0000256" key="17">
    <source>
        <dbReference type="ARBA" id="ARBA00023180"/>
    </source>
</evidence>
<evidence type="ECO:0000256" key="18">
    <source>
        <dbReference type="SAM" id="MobiDB-lite"/>
    </source>
</evidence>
<evidence type="ECO:0000259" key="23">
    <source>
        <dbReference type="Pfam" id="PF07732"/>
    </source>
</evidence>
<proteinExistence type="inferred from homology"/>
<keyword evidence="11 19" id="KW-1133">Transmembrane helix</keyword>
<dbReference type="GO" id="GO:0033573">
    <property type="term" value="C:high-affinity iron permease complex"/>
    <property type="evidence" value="ECO:0007669"/>
    <property type="project" value="TreeGrafter"/>
</dbReference>